<dbReference type="NCBIfam" id="TIGR03804">
    <property type="entry name" value="para_beta_helix"/>
    <property type="match status" value="4"/>
</dbReference>
<evidence type="ECO:0000256" key="1">
    <source>
        <dbReference type="ARBA" id="ARBA00004906"/>
    </source>
</evidence>
<dbReference type="EMBL" id="JBDKWZ010000001">
    <property type="protein sequence ID" value="MEN7546898.1"/>
    <property type="molecule type" value="Genomic_DNA"/>
</dbReference>
<dbReference type="SUPFAM" id="SSF51126">
    <property type="entry name" value="Pectin lyase-like"/>
    <property type="match status" value="1"/>
</dbReference>
<gene>
    <name evidence="6" type="ORF">AAG747_03190</name>
</gene>
<reference evidence="6 7" key="1">
    <citation type="submission" date="2024-04" db="EMBL/GenBank/DDBJ databases">
        <title>Novel genus in family Flammeovirgaceae.</title>
        <authorList>
            <person name="Nguyen T.H."/>
            <person name="Vuong T.Q."/>
            <person name="Le H."/>
            <person name="Kim S.-G."/>
        </authorList>
    </citation>
    <scope>NUCLEOTIDE SEQUENCE [LARGE SCALE GENOMIC DNA]</scope>
    <source>
        <strain evidence="6 7">JCM 23209</strain>
    </source>
</reference>
<dbReference type="InterPro" id="IPR006633">
    <property type="entry name" value="Carb-bd_sugar_hydrolysis-dom"/>
</dbReference>
<dbReference type="SMART" id="SM00710">
    <property type="entry name" value="PbH1"/>
    <property type="match status" value="9"/>
</dbReference>
<dbReference type="InterPro" id="IPR006626">
    <property type="entry name" value="PbH1"/>
</dbReference>
<dbReference type="Pfam" id="PF05048">
    <property type="entry name" value="NosD"/>
    <property type="match status" value="2"/>
</dbReference>
<evidence type="ECO:0000259" key="5">
    <source>
        <dbReference type="SMART" id="SM00722"/>
    </source>
</evidence>
<dbReference type="InterPro" id="IPR012334">
    <property type="entry name" value="Pectin_lyas_fold"/>
</dbReference>
<dbReference type="InterPro" id="IPR007742">
    <property type="entry name" value="NosD_dom"/>
</dbReference>
<dbReference type="SMART" id="SM00722">
    <property type="entry name" value="CASH"/>
    <property type="match status" value="2"/>
</dbReference>
<evidence type="ECO:0000256" key="2">
    <source>
        <dbReference type="ARBA" id="ARBA00022737"/>
    </source>
</evidence>
<dbReference type="PANTHER" id="PTHR22990:SF15">
    <property type="entry name" value="F-BOX ONLY PROTEIN 10"/>
    <property type="match status" value="1"/>
</dbReference>
<comment type="caution">
    <text evidence="6">The sequence shown here is derived from an EMBL/GenBank/DDBJ whole genome shotgun (WGS) entry which is preliminary data.</text>
</comment>
<dbReference type="InterPro" id="IPR022441">
    <property type="entry name" value="Para_beta_helix_rpt-2"/>
</dbReference>
<evidence type="ECO:0000313" key="7">
    <source>
        <dbReference type="Proteomes" id="UP001403385"/>
    </source>
</evidence>
<evidence type="ECO:0000256" key="4">
    <source>
        <dbReference type="SAM" id="SignalP"/>
    </source>
</evidence>
<feature type="domain" description="Carbohydrate-binding/sugar hydrolysis" evidence="5">
    <location>
        <begin position="221"/>
        <end position="360"/>
    </location>
</feature>
<keyword evidence="3" id="KW-0833">Ubl conjugation pathway</keyword>
<proteinExistence type="predicted"/>
<dbReference type="PANTHER" id="PTHR22990">
    <property type="entry name" value="F-BOX ONLY PROTEIN"/>
    <property type="match status" value="1"/>
</dbReference>
<accession>A0AAW9S3D1</accession>
<feature type="chain" id="PRO_5043634251" evidence="4">
    <location>
        <begin position="24"/>
        <end position="417"/>
    </location>
</feature>
<evidence type="ECO:0000313" key="6">
    <source>
        <dbReference type="EMBL" id="MEN7546898.1"/>
    </source>
</evidence>
<feature type="signal peptide" evidence="4">
    <location>
        <begin position="1"/>
        <end position="23"/>
    </location>
</feature>
<sequence>MANQRTLLIIGLLLSNLLSFAQAGTRTICKTCPVNSIRQGIQQARAGDTLRVKPGSYTEGNLTIDKPLTLIGENYPVIEGAHQKQEIISVKSDHVTIKGFRIQNMAPSYTEDIAGIKVYKFEYCLLENNELHNTFFGIYLNNTSKSIVRNNKVIGNAENEMSSANAIHLWYCKNITIENNLTQNHRDGIYLEFVENSSVTGNTSKGNLRYGLHFMFSNHNAYTNNTFTDNGAGVAVMFSRYITMKNNLFLKNWGSSSYGLLLKEIYDGEISGNIFKENTIGIYAEGSNRLQVSHNNFEQNGWALKILGSCMDNVFASNNFLSNTFDLSTNPNATNYNDYTGNYWSEYTGYDLDKDGIGDVPYRPVKVFSYMVARVPESIILLRSLFIDFLNFAEKVTPVLTPDTLKDEAPKMKPLPR</sequence>
<dbReference type="InterPro" id="IPR026464">
    <property type="entry name" value="NosD_copper_fam"/>
</dbReference>
<dbReference type="NCBIfam" id="TIGR04247">
    <property type="entry name" value="NosD_copper_fam"/>
    <property type="match status" value="1"/>
</dbReference>
<comment type="pathway">
    <text evidence="1">Protein modification; protein ubiquitination.</text>
</comment>
<dbReference type="RefSeq" id="WP_346819677.1">
    <property type="nucleotide sequence ID" value="NZ_JBDKWZ010000001.1"/>
</dbReference>
<feature type="domain" description="Carbohydrate-binding/sugar hydrolysis" evidence="5">
    <location>
        <begin position="44"/>
        <end position="192"/>
    </location>
</feature>
<dbReference type="AlphaFoldDB" id="A0AAW9S3D1"/>
<dbReference type="InterPro" id="IPR011050">
    <property type="entry name" value="Pectin_lyase_fold/virulence"/>
</dbReference>
<keyword evidence="4" id="KW-0732">Signal</keyword>
<keyword evidence="7" id="KW-1185">Reference proteome</keyword>
<protein>
    <submittedName>
        <fullName evidence="6">Nitrous oxide reductase family maturation protein NosD</fullName>
    </submittedName>
</protein>
<evidence type="ECO:0000256" key="3">
    <source>
        <dbReference type="ARBA" id="ARBA00022786"/>
    </source>
</evidence>
<keyword evidence="2" id="KW-0677">Repeat</keyword>
<organism evidence="6 7">
    <name type="scientific">Rapidithrix thailandica</name>
    <dbReference type="NCBI Taxonomy" id="413964"/>
    <lineage>
        <taxon>Bacteria</taxon>
        <taxon>Pseudomonadati</taxon>
        <taxon>Bacteroidota</taxon>
        <taxon>Cytophagia</taxon>
        <taxon>Cytophagales</taxon>
        <taxon>Flammeovirgaceae</taxon>
        <taxon>Rapidithrix</taxon>
    </lineage>
</organism>
<dbReference type="InterPro" id="IPR051550">
    <property type="entry name" value="SCF-Subunits/Alg-Epimerases"/>
</dbReference>
<dbReference type="Gene3D" id="2.160.20.10">
    <property type="entry name" value="Single-stranded right-handed beta-helix, Pectin lyase-like"/>
    <property type="match status" value="2"/>
</dbReference>
<name>A0AAW9S3D1_9BACT</name>
<dbReference type="Proteomes" id="UP001403385">
    <property type="component" value="Unassembled WGS sequence"/>
</dbReference>